<dbReference type="AlphaFoldDB" id="A0A1R0F9D2"/>
<organism evidence="5 6">
    <name type="scientific">Bartonella apis</name>
    <dbReference type="NCBI Taxonomy" id="1686310"/>
    <lineage>
        <taxon>Bacteria</taxon>
        <taxon>Pseudomonadati</taxon>
        <taxon>Pseudomonadota</taxon>
        <taxon>Alphaproteobacteria</taxon>
        <taxon>Hyphomicrobiales</taxon>
        <taxon>Bartonellaceae</taxon>
        <taxon>Bartonella</taxon>
    </lineage>
</organism>
<accession>A0A1R0F9D2</accession>
<dbReference type="InterPro" id="IPR028082">
    <property type="entry name" value="Peripla_BP_I"/>
</dbReference>
<evidence type="ECO:0000256" key="1">
    <source>
        <dbReference type="ARBA" id="ARBA00010062"/>
    </source>
</evidence>
<keyword evidence="3" id="KW-0813">Transport</keyword>
<dbReference type="CDD" id="cd20013">
    <property type="entry name" value="PBP1_RPA0985_benzoate-like"/>
    <property type="match status" value="1"/>
</dbReference>
<reference evidence="5 6" key="1">
    <citation type="submission" date="2016-12" db="EMBL/GenBank/DDBJ databases">
        <title>Comparative genomics of Bartonella apis.</title>
        <authorList>
            <person name="Engel P."/>
        </authorList>
    </citation>
    <scope>NUCLEOTIDE SEQUENCE [LARGE SCALE GENOMIC DNA]</scope>
    <source>
        <strain evidence="5 6">PEB0149</strain>
    </source>
</reference>
<dbReference type="Proteomes" id="UP000187344">
    <property type="component" value="Unassembled WGS sequence"/>
</dbReference>
<dbReference type="RefSeq" id="WP_075868576.1">
    <property type="nucleotide sequence ID" value="NZ_CAMLCQ010000031.1"/>
</dbReference>
<dbReference type="GO" id="GO:0006865">
    <property type="term" value="P:amino acid transport"/>
    <property type="evidence" value="ECO:0007669"/>
    <property type="project" value="UniProtKB-KW"/>
</dbReference>
<keyword evidence="2" id="KW-0732">Signal</keyword>
<dbReference type="Pfam" id="PF13458">
    <property type="entry name" value="Peripla_BP_6"/>
    <property type="match status" value="1"/>
</dbReference>
<dbReference type="SUPFAM" id="SSF53822">
    <property type="entry name" value="Periplasmic binding protein-like I"/>
    <property type="match status" value="1"/>
</dbReference>
<dbReference type="PANTHER" id="PTHR30483:SF6">
    <property type="entry name" value="PERIPLASMIC BINDING PROTEIN OF ABC TRANSPORTER FOR NATURAL AMINO ACIDS"/>
    <property type="match status" value="1"/>
</dbReference>
<comment type="caution">
    <text evidence="5">The sequence shown here is derived from an EMBL/GenBank/DDBJ whole genome shotgun (WGS) entry which is preliminary data.</text>
</comment>
<evidence type="ECO:0000256" key="3">
    <source>
        <dbReference type="ARBA" id="ARBA00022970"/>
    </source>
</evidence>
<sequence>MNKLIATFLIFFGFLLTGAAADTIKVGIIGPFSGPYALQGKNFKAGIDTYVADHGSKIGDHEIQFVYRDLPLTDPAQSKSLAQELIVKEKVQYIGGFFFTPNAMAVAPLLKQGNVPLVIMNAATSTIMAQSPYIVRTSFTQWQVSYPLGQVAFDKGAKKITTVVADYGPGIDAETAFKEAYEKAGGKIVQSLRVPLTTNDFSPVMQRIKDSGAEGVFTFLPAGPTTLSFMKSYVDNGVKAANIQFFAPGDLLQDADLPALGENALGTLTTFHYTTSHDSAENRTFVEHARKAIGKPEELNFTSVGAYDAIHVIYKMIEATNGKKDAEKAVEAVKGMSWMSPRGPVTIDPKTRHITQNIYLREVTKAEDGTYYNKEIRTFEHQGDPGLKNAD</sequence>
<protein>
    <submittedName>
        <fullName evidence="5">Branched-chain amino acid transport system substrate-binding protein</fullName>
    </submittedName>
</protein>
<keyword evidence="6" id="KW-1185">Reference proteome</keyword>
<dbReference type="InterPro" id="IPR051010">
    <property type="entry name" value="BCAA_transport"/>
</dbReference>
<dbReference type="OrthoDB" id="6083760at2"/>
<dbReference type="Gene3D" id="3.40.50.2300">
    <property type="match status" value="2"/>
</dbReference>
<gene>
    <name evidence="5" type="ORF">PEB0149_010070</name>
</gene>
<feature type="domain" description="Leucine-binding protein" evidence="4">
    <location>
        <begin position="23"/>
        <end position="365"/>
    </location>
</feature>
<evidence type="ECO:0000259" key="4">
    <source>
        <dbReference type="Pfam" id="PF13458"/>
    </source>
</evidence>
<comment type="similarity">
    <text evidence="1">Belongs to the leucine-binding protein family.</text>
</comment>
<dbReference type="PANTHER" id="PTHR30483">
    <property type="entry name" value="LEUCINE-SPECIFIC-BINDING PROTEIN"/>
    <property type="match status" value="1"/>
</dbReference>
<evidence type="ECO:0000313" key="6">
    <source>
        <dbReference type="Proteomes" id="UP000187344"/>
    </source>
</evidence>
<evidence type="ECO:0000313" key="5">
    <source>
        <dbReference type="EMBL" id="OLY43578.1"/>
    </source>
</evidence>
<evidence type="ECO:0000256" key="2">
    <source>
        <dbReference type="ARBA" id="ARBA00022729"/>
    </source>
</evidence>
<dbReference type="InterPro" id="IPR028081">
    <property type="entry name" value="Leu-bd"/>
</dbReference>
<keyword evidence="3" id="KW-0029">Amino-acid transport</keyword>
<name>A0A1R0F9D2_9HYPH</name>
<proteinExistence type="inferred from homology"/>
<dbReference type="EMBL" id="LXYT01000001">
    <property type="protein sequence ID" value="OLY43578.1"/>
    <property type="molecule type" value="Genomic_DNA"/>
</dbReference>